<keyword evidence="3" id="KW-1185">Reference proteome</keyword>
<dbReference type="RefSeq" id="XP_033682303.1">
    <property type="nucleotide sequence ID" value="XM_033826925.1"/>
</dbReference>
<dbReference type="Proteomes" id="UP000800094">
    <property type="component" value="Unassembled WGS sequence"/>
</dbReference>
<dbReference type="EMBL" id="ML987197">
    <property type="protein sequence ID" value="KAF2247299.1"/>
    <property type="molecule type" value="Genomic_DNA"/>
</dbReference>
<proteinExistence type="predicted"/>
<gene>
    <name evidence="2" type="ORF">BU26DRAFT_506563</name>
</gene>
<evidence type="ECO:0000313" key="3">
    <source>
        <dbReference type="Proteomes" id="UP000800094"/>
    </source>
</evidence>
<reference evidence="2" key="1">
    <citation type="journal article" date="2020" name="Stud. Mycol.">
        <title>101 Dothideomycetes genomes: a test case for predicting lifestyles and emergence of pathogens.</title>
        <authorList>
            <person name="Haridas S."/>
            <person name="Albert R."/>
            <person name="Binder M."/>
            <person name="Bloem J."/>
            <person name="Labutti K."/>
            <person name="Salamov A."/>
            <person name="Andreopoulos B."/>
            <person name="Baker S."/>
            <person name="Barry K."/>
            <person name="Bills G."/>
            <person name="Bluhm B."/>
            <person name="Cannon C."/>
            <person name="Castanera R."/>
            <person name="Culley D."/>
            <person name="Daum C."/>
            <person name="Ezra D."/>
            <person name="Gonzalez J."/>
            <person name="Henrissat B."/>
            <person name="Kuo A."/>
            <person name="Liang C."/>
            <person name="Lipzen A."/>
            <person name="Lutzoni F."/>
            <person name="Magnuson J."/>
            <person name="Mondo S."/>
            <person name="Nolan M."/>
            <person name="Ohm R."/>
            <person name="Pangilinan J."/>
            <person name="Park H.-J."/>
            <person name="Ramirez L."/>
            <person name="Alfaro M."/>
            <person name="Sun H."/>
            <person name="Tritt A."/>
            <person name="Yoshinaga Y."/>
            <person name="Zwiers L.-H."/>
            <person name="Turgeon B."/>
            <person name="Goodwin S."/>
            <person name="Spatafora J."/>
            <person name="Crous P."/>
            <person name="Grigoriev I."/>
        </authorList>
    </citation>
    <scope>NUCLEOTIDE SEQUENCE</scope>
    <source>
        <strain evidence="2">CBS 122368</strain>
    </source>
</reference>
<evidence type="ECO:0000259" key="1">
    <source>
        <dbReference type="Pfam" id="PF01425"/>
    </source>
</evidence>
<dbReference type="InterPro" id="IPR023631">
    <property type="entry name" value="Amidase_dom"/>
</dbReference>
<dbReference type="OrthoDB" id="566138at2759"/>
<protein>
    <submittedName>
        <fullName evidence="2">Amidase signature enzyme</fullName>
    </submittedName>
</protein>
<organism evidence="2 3">
    <name type="scientific">Trematosphaeria pertusa</name>
    <dbReference type="NCBI Taxonomy" id="390896"/>
    <lineage>
        <taxon>Eukaryota</taxon>
        <taxon>Fungi</taxon>
        <taxon>Dikarya</taxon>
        <taxon>Ascomycota</taxon>
        <taxon>Pezizomycotina</taxon>
        <taxon>Dothideomycetes</taxon>
        <taxon>Pleosporomycetidae</taxon>
        <taxon>Pleosporales</taxon>
        <taxon>Massarineae</taxon>
        <taxon>Trematosphaeriaceae</taxon>
        <taxon>Trematosphaeria</taxon>
    </lineage>
</organism>
<sequence length="518" mass="56143">MAASDPRPRFNVLTATTQDLRQLLEEGTITSLEIVKTYLDHIFRHDKDGAKCRAVLYTPQLFQLLARAAELDSERSRGSIRGPLHGIPVLLKDSIATSVELGMPTSAGSHALLTSSPSGNSDVASALLESGLIILGKTNMTELIGQKGRAGWSAVGGMCQPAYIPSGFKLGEKRRGETTPSGSSTGSAVGVACGFAPIALGTETTGSIVSPAAAAALYALKLTPGSVSLKGVLHVTACFDTVGAMGKTPKDVALTCDSFRPEGKSGLLADATAHVKPEEISVGFVDIELWRLPKDCQVQDPKYFEQTAEEYTEAKERLRKHGAKVVDVYITPPEKYIVGDINVDELMDDIIDHQAKNGIDRYLNDLIYSDVRSLDDIVRFNDEHSDIEFDKDFCPNQDNLRRLVELAQPDEEMRASLEQCKKWAATEGVDKAVREHGVHVVVCCSDSFFAGVSVAARYPMASVPLGYIESSGRPYGLQAVAPKDHEDALVKFMAFWESISPPRRLPDLEASASARRYL</sequence>
<dbReference type="InterPro" id="IPR036928">
    <property type="entry name" value="AS_sf"/>
</dbReference>
<dbReference type="SUPFAM" id="SSF75304">
    <property type="entry name" value="Amidase signature (AS) enzymes"/>
    <property type="match status" value="1"/>
</dbReference>
<accession>A0A6A6IAM0</accession>
<name>A0A6A6IAM0_9PLEO</name>
<evidence type="ECO:0000313" key="2">
    <source>
        <dbReference type="EMBL" id="KAF2247299.1"/>
    </source>
</evidence>
<dbReference type="Gene3D" id="3.90.1300.10">
    <property type="entry name" value="Amidase signature (AS) domain"/>
    <property type="match status" value="1"/>
</dbReference>
<dbReference type="PANTHER" id="PTHR42678:SF34">
    <property type="entry name" value="OS04G0183300 PROTEIN"/>
    <property type="match status" value="1"/>
</dbReference>
<dbReference type="AlphaFoldDB" id="A0A6A6IAM0"/>
<feature type="domain" description="Amidase" evidence="1">
    <location>
        <begin position="34"/>
        <end position="489"/>
    </location>
</feature>
<dbReference type="Pfam" id="PF01425">
    <property type="entry name" value="Amidase"/>
    <property type="match status" value="1"/>
</dbReference>
<dbReference type="PANTHER" id="PTHR42678">
    <property type="entry name" value="AMIDASE"/>
    <property type="match status" value="1"/>
</dbReference>
<dbReference type="GeneID" id="54580255"/>